<keyword evidence="2" id="KW-1185">Reference proteome</keyword>
<reference evidence="2" key="1">
    <citation type="journal article" date="2019" name="Int. J. Syst. Evol. Microbiol.">
        <title>The Global Catalogue of Microorganisms (GCM) 10K type strain sequencing project: providing services to taxonomists for standard genome sequencing and annotation.</title>
        <authorList>
            <consortium name="The Broad Institute Genomics Platform"/>
            <consortium name="The Broad Institute Genome Sequencing Center for Infectious Disease"/>
            <person name="Wu L."/>
            <person name="Ma J."/>
        </authorList>
    </citation>
    <scope>NUCLEOTIDE SEQUENCE [LARGE SCALE GENOMIC DNA]</scope>
    <source>
        <strain evidence="2">JCM 31405</strain>
    </source>
</reference>
<protein>
    <recommendedName>
        <fullName evidence="3">Transposase</fullName>
    </recommendedName>
</protein>
<evidence type="ECO:0008006" key="3">
    <source>
        <dbReference type="Google" id="ProtNLM"/>
    </source>
</evidence>
<sequence length="138" mass="15369">MTISNAKPYRIYTEREKIEVLIALRVNGGNMSRTERETGVSRATLREWSMSPLAQHPEVTRAADEKQRAFISSLESTRDSLVARMNDIAQNEKDLFKLSGAFKIVTEAISNAEMSMVLTEKLRAAMEAADEESGAGMN</sequence>
<name>A0ABQ2S1J2_9DEIO</name>
<comment type="caution">
    <text evidence="1">The sequence shown here is derived from an EMBL/GenBank/DDBJ whole genome shotgun (WGS) entry which is preliminary data.</text>
</comment>
<gene>
    <name evidence="1" type="ORF">GCM10008960_09330</name>
</gene>
<dbReference type="Proteomes" id="UP000644548">
    <property type="component" value="Unassembled WGS sequence"/>
</dbReference>
<accession>A0ABQ2S1J2</accession>
<proteinExistence type="predicted"/>
<organism evidence="1 2">
    <name type="scientific">Deinococcus sedimenti</name>
    <dbReference type="NCBI Taxonomy" id="1867090"/>
    <lineage>
        <taxon>Bacteria</taxon>
        <taxon>Thermotogati</taxon>
        <taxon>Deinococcota</taxon>
        <taxon>Deinococci</taxon>
        <taxon>Deinococcales</taxon>
        <taxon>Deinococcaceae</taxon>
        <taxon>Deinococcus</taxon>
    </lineage>
</organism>
<dbReference type="RefSeq" id="WP_189071933.1">
    <property type="nucleotide sequence ID" value="NZ_BMQN01000001.1"/>
</dbReference>
<evidence type="ECO:0000313" key="1">
    <source>
        <dbReference type="EMBL" id="GGR84415.1"/>
    </source>
</evidence>
<evidence type="ECO:0000313" key="2">
    <source>
        <dbReference type="Proteomes" id="UP000644548"/>
    </source>
</evidence>
<dbReference type="EMBL" id="BMQN01000001">
    <property type="protein sequence ID" value="GGR84415.1"/>
    <property type="molecule type" value="Genomic_DNA"/>
</dbReference>